<dbReference type="GeneID" id="100010312"/>
<dbReference type="OMA" id="AFDRYIC"/>
<reference evidence="16" key="3">
    <citation type="submission" date="2025-09" db="UniProtKB">
        <authorList>
            <consortium name="Ensembl"/>
        </authorList>
    </citation>
    <scope>IDENTIFICATION</scope>
</reference>
<feature type="transmembrane region" description="Helical" evidence="14">
    <location>
        <begin position="35"/>
        <end position="58"/>
    </location>
</feature>
<dbReference type="InterPro" id="IPR002230">
    <property type="entry name" value="Cnbnoid_rcpt"/>
</dbReference>
<dbReference type="PANTHER" id="PTHR22750">
    <property type="entry name" value="G-PROTEIN COUPLED RECEPTOR"/>
    <property type="match status" value="1"/>
</dbReference>
<dbReference type="Pfam" id="PF00001">
    <property type="entry name" value="7tm_1"/>
    <property type="match status" value="1"/>
</dbReference>
<keyword evidence="3" id="KW-1003">Cell membrane</keyword>
<evidence type="ECO:0000256" key="9">
    <source>
        <dbReference type="ARBA" id="ARBA00023180"/>
    </source>
</evidence>
<keyword evidence="7 14" id="KW-0472">Membrane</keyword>
<comment type="subcellular location">
    <subcellularLocation>
        <location evidence="2">Cell membrane</location>
        <topology evidence="2">Multi-pass membrane protein</topology>
    </subcellularLocation>
    <subcellularLocation>
        <location evidence="1">Cell projection</location>
        <location evidence="1">Neuron projection</location>
    </subcellularLocation>
</comment>
<dbReference type="InterPro" id="IPR000276">
    <property type="entry name" value="GPCR_Rhodpsn"/>
</dbReference>
<dbReference type="KEGG" id="mdo:100010312"/>
<keyword evidence="17" id="KW-1185">Reference proteome</keyword>
<evidence type="ECO:0000256" key="8">
    <source>
        <dbReference type="ARBA" id="ARBA00023170"/>
    </source>
</evidence>
<dbReference type="Bgee" id="ENSMODG00000023904">
    <property type="expression patterns" value="Expressed in blood and 3 other cell types or tissues"/>
</dbReference>
<feature type="domain" description="G-protein coupled receptors family 1 profile" evidence="15">
    <location>
        <begin position="50"/>
        <end position="299"/>
    </location>
</feature>
<reference evidence="16" key="2">
    <citation type="submission" date="2025-08" db="UniProtKB">
        <authorList>
            <consortium name="Ensembl"/>
        </authorList>
    </citation>
    <scope>IDENTIFICATION</scope>
</reference>
<dbReference type="FunCoup" id="F7CMJ8">
    <property type="interactions" value="407"/>
</dbReference>
<evidence type="ECO:0000256" key="14">
    <source>
        <dbReference type="SAM" id="Phobius"/>
    </source>
</evidence>
<dbReference type="Gene3D" id="1.20.1070.10">
    <property type="entry name" value="Rhodopsin 7-helix transmembrane proteins"/>
    <property type="match status" value="1"/>
</dbReference>
<dbReference type="GO" id="GO:0030595">
    <property type="term" value="P:leukocyte chemotaxis"/>
    <property type="evidence" value="ECO:0007669"/>
    <property type="project" value="Ensembl"/>
</dbReference>
<accession>F7CMJ8</accession>
<dbReference type="GO" id="GO:0004949">
    <property type="term" value="F:cannabinoid receptor activity"/>
    <property type="evidence" value="ECO:0000318"/>
    <property type="project" value="GO_Central"/>
</dbReference>
<evidence type="ECO:0000256" key="2">
    <source>
        <dbReference type="ARBA" id="ARBA00004651"/>
    </source>
</evidence>
<reference evidence="16 17" key="1">
    <citation type="journal article" date="2007" name="Nature">
        <title>Genome of the marsupial Monodelphis domestica reveals innovation in non-coding sequences.</title>
        <authorList>
            <person name="Mikkelsen T.S."/>
            <person name="Wakefield M.J."/>
            <person name="Aken B."/>
            <person name="Amemiya C.T."/>
            <person name="Chang J.L."/>
            <person name="Duke S."/>
            <person name="Garber M."/>
            <person name="Gentles A.J."/>
            <person name="Goodstadt L."/>
            <person name="Heger A."/>
            <person name="Jurka J."/>
            <person name="Kamal M."/>
            <person name="Mauceli E."/>
            <person name="Searle S.M."/>
            <person name="Sharpe T."/>
            <person name="Baker M.L."/>
            <person name="Batzer M.A."/>
            <person name="Benos P.V."/>
            <person name="Belov K."/>
            <person name="Clamp M."/>
            <person name="Cook A."/>
            <person name="Cuff J."/>
            <person name="Das R."/>
            <person name="Davidow L."/>
            <person name="Deakin J.E."/>
            <person name="Fazzari M.J."/>
            <person name="Glass J.L."/>
            <person name="Grabherr M."/>
            <person name="Greally J.M."/>
            <person name="Gu W."/>
            <person name="Hore T.A."/>
            <person name="Huttley G.A."/>
            <person name="Kleber M."/>
            <person name="Jirtle R.L."/>
            <person name="Koina E."/>
            <person name="Lee J.T."/>
            <person name="Mahony S."/>
            <person name="Marra M.A."/>
            <person name="Miller R.D."/>
            <person name="Nicholls R.D."/>
            <person name="Oda M."/>
            <person name="Papenfuss A.T."/>
            <person name="Parra Z.E."/>
            <person name="Pollock D.D."/>
            <person name="Ray D.A."/>
            <person name="Schein J.E."/>
            <person name="Speed T.P."/>
            <person name="Thompson K."/>
            <person name="VandeBerg J.L."/>
            <person name="Wade C.M."/>
            <person name="Walker J.A."/>
            <person name="Waters P.D."/>
            <person name="Webber C."/>
            <person name="Weidman J.R."/>
            <person name="Xie X."/>
            <person name="Zody M.C."/>
            <person name="Baldwin J."/>
            <person name="Abdouelleil A."/>
            <person name="Abdulkadir J."/>
            <person name="Abebe A."/>
            <person name="Abera B."/>
            <person name="Abreu J."/>
            <person name="Acer S.C."/>
            <person name="Aftuck L."/>
            <person name="Alexander A."/>
            <person name="An P."/>
            <person name="Anderson E."/>
            <person name="Anderson S."/>
            <person name="Arachi H."/>
            <person name="Azer M."/>
            <person name="Bachantsang P."/>
            <person name="Barry A."/>
            <person name="Bayul T."/>
            <person name="Berlin A."/>
            <person name="Bessette D."/>
            <person name="Bloom T."/>
            <person name="Bloom T."/>
            <person name="Boguslavskiy L."/>
            <person name="Bonnet C."/>
            <person name="Boukhgalter B."/>
            <person name="Bourzgui I."/>
            <person name="Brown A."/>
            <person name="Cahill P."/>
            <person name="Channer S."/>
            <person name="Cheshatsang Y."/>
            <person name="Chuda L."/>
            <person name="Citroen M."/>
            <person name="Collymore A."/>
            <person name="Cooke P."/>
            <person name="Costello M."/>
            <person name="D'Aco K."/>
            <person name="Daza R."/>
            <person name="De Haan G."/>
            <person name="DeGray S."/>
            <person name="DeMaso C."/>
            <person name="Dhargay N."/>
            <person name="Dooley K."/>
            <person name="Dooley E."/>
            <person name="Doricent M."/>
            <person name="Dorje P."/>
            <person name="Dorjee K."/>
            <person name="Dupes A."/>
            <person name="Elong R."/>
            <person name="Falk J."/>
            <person name="Farina A."/>
            <person name="Faro S."/>
            <person name="Ferguson D."/>
            <person name="Fisher S."/>
            <person name="Foley C.D."/>
            <person name="Franke A."/>
            <person name="Friedrich D."/>
            <person name="Gadbois L."/>
            <person name="Gearin G."/>
            <person name="Gearin C.R."/>
            <person name="Giannoukos G."/>
            <person name="Goode T."/>
            <person name="Graham J."/>
            <person name="Grandbois E."/>
            <person name="Grewal S."/>
            <person name="Gyaltsen K."/>
            <person name="Hafez N."/>
            <person name="Hagos B."/>
            <person name="Hall J."/>
            <person name="Henson C."/>
            <person name="Hollinger A."/>
            <person name="Honan T."/>
            <person name="Huard M.D."/>
            <person name="Hughes L."/>
            <person name="Hurhula B."/>
            <person name="Husby M.E."/>
            <person name="Kamat A."/>
            <person name="Kanga B."/>
            <person name="Kashin S."/>
            <person name="Khazanovich D."/>
            <person name="Kisner P."/>
            <person name="Lance K."/>
            <person name="Lara M."/>
            <person name="Lee W."/>
            <person name="Lennon N."/>
            <person name="Letendre F."/>
            <person name="LeVine R."/>
            <person name="Lipovsky A."/>
            <person name="Liu X."/>
            <person name="Liu J."/>
            <person name="Liu S."/>
            <person name="Lokyitsang T."/>
            <person name="Lokyitsang Y."/>
            <person name="Lubonja R."/>
            <person name="Lui A."/>
            <person name="MacDonald P."/>
            <person name="Magnisalis V."/>
            <person name="Maru K."/>
            <person name="Matthews C."/>
            <person name="McCusker W."/>
            <person name="McDonough S."/>
            <person name="Mehta T."/>
            <person name="Meldrim J."/>
            <person name="Meneus L."/>
            <person name="Mihai O."/>
            <person name="Mihalev A."/>
            <person name="Mihova T."/>
            <person name="Mittelman R."/>
            <person name="Mlenga V."/>
            <person name="Montmayeur A."/>
            <person name="Mulrain L."/>
            <person name="Navidi A."/>
            <person name="Naylor J."/>
            <person name="Negash T."/>
            <person name="Nguyen T."/>
            <person name="Nguyen N."/>
            <person name="Nicol R."/>
            <person name="Norbu C."/>
            <person name="Norbu N."/>
            <person name="Novod N."/>
            <person name="O'Neill B."/>
            <person name="Osman S."/>
            <person name="Markiewicz E."/>
            <person name="Oyono O.L."/>
            <person name="Patti C."/>
            <person name="Phunkhang P."/>
            <person name="Pierre F."/>
            <person name="Priest M."/>
            <person name="Raghuraman S."/>
            <person name="Rege F."/>
            <person name="Reyes R."/>
            <person name="Rise C."/>
            <person name="Rogov P."/>
            <person name="Ross K."/>
            <person name="Ryan E."/>
            <person name="Settipalli S."/>
            <person name="Shea T."/>
            <person name="Sherpa N."/>
            <person name="Shi L."/>
            <person name="Shih D."/>
            <person name="Sparrow T."/>
            <person name="Spaulding J."/>
            <person name="Stalker J."/>
            <person name="Stange-Thomann N."/>
            <person name="Stavropoulos S."/>
            <person name="Stone C."/>
            <person name="Strader C."/>
            <person name="Tesfaye S."/>
            <person name="Thomson T."/>
            <person name="Thoulutsang Y."/>
            <person name="Thoulutsang D."/>
            <person name="Topham K."/>
            <person name="Topping I."/>
            <person name="Tsamla T."/>
            <person name="Vassiliev H."/>
            <person name="Vo A."/>
            <person name="Wangchuk T."/>
            <person name="Wangdi T."/>
            <person name="Weiand M."/>
            <person name="Wilkinson J."/>
            <person name="Wilson A."/>
            <person name="Yadav S."/>
            <person name="Young G."/>
            <person name="Yu Q."/>
            <person name="Zembek L."/>
            <person name="Zhong D."/>
            <person name="Zimmer A."/>
            <person name="Zwirko Z."/>
            <person name="Jaffe D.B."/>
            <person name="Alvarez P."/>
            <person name="Brockman W."/>
            <person name="Butler J."/>
            <person name="Chin C."/>
            <person name="Gnerre S."/>
            <person name="MacCallum I."/>
            <person name="Graves J.A."/>
            <person name="Ponting C.P."/>
            <person name="Breen M."/>
            <person name="Samollow P.B."/>
            <person name="Lander E.S."/>
            <person name="Lindblad-Toh K."/>
        </authorList>
    </citation>
    <scope>NUCLEOTIDE SEQUENCE [LARGE SCALE GENOMIC DNA]</scope>
</reference>
<gene>
    <name evidence="16" type="primary">CNR2</name>
</gene>
<evidence type="ECO:0000256" key="13">
    <source>
        <dbReference type="SAM" id="MobiDB-lite"/>
    </source>
</evidence>
<name>F7CMJ8_MONDO</name>
<feature type="transmembrane region" description="Helical" evidence="14">
    <location>
        <begin position="150"/>
        <end position="171"/>
    </location>
</feature>
<dbReference type="InParanoid" id="F7CMJ8"/>
<dbReference type="InterPro" id="IPR017452">
    <property type="entry name" value="GPCR_Rhodpsn_7TM"/>
</dbReference>
<dbReference type="PRINTS" id="PR00523">
    <property type="entry name" value="CANABINOID2R"/>
</dbReference>
<dbReference type="PRINTS" id="PR00237">
    <property type="entry name" value="GPCRRHODOPSN"/>
</dbReference>
<dbReference type="Ensembl" id="ENSMODT00000033743.1">
    <property type="protein sequence ID" value="ENSMODP00000032166.1"/>
    <property type="gene ID" value="ENSMODG00000023904.1"/>
</dbReference>
<feature type="transmembrane region" description="Helical" evidence="14">
    <location>
        <begin position="70"/>
        <end position="94"/>
    </location>
</feature>
<dbReference type="AlphaFoldDB" id="F7CMJ8"/>
<dbReference type="GO" id="GO:0007189">
    <property type="term" value="P:adenylate cyclase-activating G protein-coupled receptor signaling pathway"/>
    <property type="evidence" value="ECO:0000318"/>
    <property type="project" value="GO_Central"/>
</dbReference>
<evidence type="ECO:0000313" key="16">
    <source>
        <dbReference type="Ensembl" id="ENSMODP00000032166.1"/>
    </source>
</evidence>
<evidence type="ECO:0000256" key="12">
    <source>
        <dbReference type="RuleBase" id="RU000688"/>
    </source>
</evidence>
<keyword evidence="6 12" id="KW-0297">G-protein coupled receptor</keyword>
<dbReference type="STRING" id="13616.ENSMODP00000032166"/>
<feature type="transmembrane region" description="Helical" evidence="14">
    <location>
        <begin position="246"/>
        <end position="268"/>
    </location>
</feature>
<evidence type="ECO:0000256" key="7">
    <source>
        <dbReference type="ARBA" id="ARBA00023136"/>
    </source>
</evidence>
<sequence length="347" mass="39121">MEGCWNSGVANASHGDLTFSIFRNYTVLNIPQKTAIAVLCSLLGVLCALENAIVLFLILSSPRLRRKPSYLFISSLAGADFLASLFFVISFVNFHVFHQEDSRDIFLLKLGGVTMTFTGSVGSLLLTAIDRYLCLRHPAKYKALFTRGRALVMLTAMWAISAVVSYLPLMGWTCCPRLCSELFPLIPNDYLLSWILFIAILFVAIFYTYAYVLWKAHQHTSTLVMYQQKRLAGMSRMRLDVRLAKTLGVVLMVLVLCWLPVLALMVYSLTASLNEHIKKVFAFCSMLCLINSMVNPVIYALRSREIRVSAKNCLTRWKNMLRGTRTDSMEDAQKSSVTETEGETRVT</sequence>
<organism evidence="16 17">
    <name type="scientific">Monodelphis domestica</name>
    <name type="common">Gray short-tailed opossum</name>
    <dbReference type="NCBI Taxonomy" id="13616"/>
    <lineage>
        <taxon>Eukaryota</taxon>
        <taxon>Metazoa</taxon>
        <taxon>Chordata</taxon>
        <taxon>Craniata</taxon>
        <taxon>Vertebrata</taxon>
        <taxon>Euteleostomi</taxon>
        <taxon>Mammalia</taxon>
        <taxon>Metatheria</taxon>
        <taxon>Didelphimorphia</taxon>
        <taxon>Didelphidae</taxon>
        <taxon>Monodelphis</taxon>
    </lineage>
</organism>
<keyword evidence="5 14" id="KW-1133">Transmembrane helix</keyword>
<evidence type="ECO:0000256" key="3">
    <source>
        <dbReference type="ARBA" id="ARBA00022475"/>
    </source>
</evidence>
<feature type="transmembrane region" description="Helical" evidence="14">
    <location>
        <begin position="106"/>
        <end position="129"/>
    </location>
</feature>
<feature type="region of interest" description="Disordered" evidence="13">
    <location>
        <begin position="327"/>
        <end position="347"/>
    </location>
</feature>
<dbReference type="eggNOG" id="KOG3656">
    <property type="taxonomic scope" value="Eukaryota"/>
</dbReference>
<dbReference type="GO" id="GO:0005783">
    <property type="term" value="C:endoplasmic reticulum"/>
    <property type="evidence" value="ECO:0007669"/>
    <property type="project" value="Ensembl"/>
</dbReference>
<keyword evidence="4 12" id="KW-0812">Transmembrane</keyword>
<keyword evidence="11" id="KW-0966">Cell projection</keyword>
<keyword evidence="10 12" id="KW-0807">Transducer</keyword>
<evidence type="ECO:0000256" key="5">
    <source>
        <dbReference type="ARBA" id="ARBA00022989"/>
    </source>
</evidence>
<evidence type="ECO:0000313" key="17">
    <source>
        <dbReference type="Proteomes" id="UP000002280"/>
    </source>
</evidence>
<dbReference type="PROSITE" id="PS00237">
    <property type="entry name" value="G_PROTEIN_RECEP_F1_1"/>
    <property type="match status" value="1"/>
</dbReference>
<dbReference type="GO" id="GO:0045202">
    <property type="term" value="C:synapse"/>
    <property type="evidence" value="ECO:0007669"/>
    <property type="project" value="GOC"/>
</dbReference>
<evidence type="ECO:0000256" key="10">
    <source>
        <dbReference type="ARBA" id="ARBA00023224"/>
    </source>
</evidence>
<dbReference type="CTD" id="1269"/>
<protein>
    <submittedName>
        <fullName evidence="16">Cannabinoid receptor 2</fullName>
    </submittedName>
</protein>
<dbReference type="OrthoDB" id="5966748at2759"/>
<dbReference type="Proteomes" id="UP000002280">
    <property type="component" value="Chromosome 4"/>
</dbReference>
<proteinExistence type="inferred from homology"/>
<evidence type="ECO:0000256" key="1">
    <source>
        <dbReference type="ARBA" id="ARBA00004487"/>
    </source>
</evidence>
<dbReference type="PRINTS" id="PR00362">
    <property type="entry name" value="CANNABINOIDR"/>
</dbReference>
<dbReference type="GeneTree" id="ENSGT01140000282530"/>
<keyword evidence="9" id="KW-0325">Glycoprotein</keyword>
<evidence type="ECO:0000256" key="4">
    <source>
        <dbReference type="ARBA" id="ARBA00022692"/>
    </source>
</evidence>
<dbReference type="InterPro" id="IPR001551">
    <property type="entry name" value="Canbinoid_rcpt_2"/>
</dbReference>
<dbReference type="SUPFAM" id="SSF81321">
    <property type="entry name" value="Family A G protein-coupled receptor-like"/>
    <property type="match status" value="1"/>
</dbReference>
<comment type="similarity">
    <text evidence="12">Belongs to the G-protein coupled receptor 1 family.</text>
</comment>
<keyword evidence="8 12" id="KW-0675">Receptor</keyword>
<dbReference type="HOGENOM" id="CLU_009579_7_0_1"/>
<dbReference type="PROSITE" id="PS50262">
    <property type="entry name" value="G_PROTEIN_RECEP_F1_2"/>
    <property type="match status" value="1"/>
</dbReference>
<feature type="transmembrane region" description="Helical" evidence="14">
    <location>
        <begin position="280"/>
        <end position="301"/>
    </location>
</feature>
<dbReference type="GO" id="GO:0005737">
    <property type="term" value="C:cytoplasm"/>
    <property type="evidence" value="ECO:0000318"/>
    <property type="project" value="GO_Central"/>
</dbReference>
<dbReference type="SMART" id="SM01381">
    <property type="entry name" value="7TM_GPCR_Srsx"/>
    <property type="match status" value="1"/>
</dbReference>
<dbReference type="GO" id="GO:0005886">
    <property type="term" value="C:plasma membrane"/>
    <property type="evidence" value="ECO:0000318"/>
    <property type="project" value="GO_Central"/>
</dbReference>
<dbReference type="GO" id="GO:0043005">
    <property type="term" value="C:neuron projection"/>
    <property type="evidence" value="ECO:0007669"/>
    <property type="project" value="UniProtKB-SubCell"/>
</dbReference>
<evidence type="ECO:0000256" key="6">
    <source>
        <dbReference type="ARBA" id="ARBA00023040"/>
    </source>
</evidence>
<evidence type="ECO:0000256" key="11">
    <source>
        <dbReference type="ARBA" id="ARBA00023273"/>
    </source>
</evidence>
<feature type="transmembrane region" description="Helical" evidence="14">
    <location>
        <begin position="191"/>
        <end position="214"/>
    </location>
</feature>
<evidence type="ECO:0000259" key="15">
    <source>
        <dbReference type="PROSITE" id="PS50262"/>
    </source>
</evidence>
<dbReference type="GO" id="GO:0099553">
    <property type="term" value="P:trans-synaptic signaling by endocannabinoid, modulating synaptic transmission"/>
    <property type="evidence" value="ECO:0007669"/>
    <property type="project" value="Ensembl"/>
</dbReference>